<dbReference type="InterPro" id="IPR011054">
    <property type="entry name" value="Rudment_hybrid_motif"/>
</dbReference>
<dbReference type="InterPro" id="IPR016185">
    <property type="entry name" value="PreATP-grasp_dom_sf"/>
</dbReference>
<dbReference type="Pfam" id="PF02786">
    <property type="entry name" value="CPSase_L_D2"/>
    <property type="match status" value="1"/>
</dbReference>
<evidence type="ECO:0000256" key="4">
    <source>
        <dbReference type="ARBA" id="ARBA00022840"/>
    </source>
</evidence>
<organism evidence="9 10">
    <name type="scientific">Hesseltinella vesiculosa</name>
    <dbReference type="NCBI Taxonomy" id="101127"/>
    <lineage>
        <taxon>Eukaryota</taxon>
        <taxon>Fungi</taxon>
        <taxon>Fungi incertae sedis</taxon>
        <taxon>Mucoromycota</taxon>
        <taxon>Mucoromycotina</taxon>
        <taxon>Mucoromycetes</taxon>
        <taxon>Mucorales</taxon>
        <taxon>Cunninghamellaceae</taxon>
        <taxon>Hesseltinella</taxon>
    </lineage>
</organism>
<dbReference type="PROSITE" id="PS00866">
    <property type="entry name" value="CPSASE_1"/>
    <property type="match status" value="1"/>
</dbReference>
<dbReference type="SMART" id="SM00878">
    <property type="entry name" value="Biotin_carb_C"/>
    <property type="match status" value="1"/>
</dbReference>
<dbReference type="GO" id="GO:0005524">
    <property type="term" value="F:ATP binding"/>
    <property type="evidence" value="ECO:0007669"/>
    <property type="project" value="UniProtKB-UniRule"/>
</dbReference>
<evidence type="ECO:0000256" key="2">
    <source>
        <dbReference type="ARBA" id="ARBA00022598"/>
    </source>
</evidence>
<evidence type="ECO:0000256" key="6">
    <source>
        <dbReference type="PROSITE-ProRule" id="PRU00409"/>
    </source>
</evidence>
<dbReference type="PANTHER" id="PTHR18866:SF127">
    <property type="match status" value="1"/>
</dbReference>
<dbReference type="PROSITE" id="PS50975">
    <property type="entry name" value="ATP_GRASP"/>
    <property type="match status" value="1"/>
</dbReference>
<proteinExistence type="predicted"/>
<dbReference type="InterPro" id="IPR005479">
    <property type="entry name" value="CPAse_ATP-bd"/>
</dbReference>
<dbReference type="PROSITE" id="PS00867">
    <property type="entry name" value="CPSASE_2"/>
    <property type="match status" value="1"/>
</dbReference>
<dbReference type="PROSITE" id="PS50979">
    <property type="entry name" value="BC"/>
    <property type="match status" value="1"/>
</dbReference>
<feature type="domain" description="ATP-grasp" evidence="7">
    <location>
        <begin position="125"/>
        <end position="325"/>
    </location>
</feature>
<dbReference type="InterPro" id="IPR050856">
    <property type="entry name" value="Biotin_carboxylase_complex"/>
</dbReference>
<dbReference type="Pfam" id="PF02785">
    <property type="entry name" value="Biotin_carb_C"/>
    <property type="match status" value="1"/>
</dbReference>
<dbReference type="AlphaFoldDB" id="A0A1X2GPR5"/>
<keyword evidence="5" id="KW-0092">Biotin</keyword>
<dbReference type="SUPFAM" id="SSF52440">
    <property type="entry name" value="PreATP-grasp domain"/>
    <property type="match status" value="1"/>
</dbReference>
<evidence type="ECO:0000313" key="9">
    <source>
        <dbReference type="EMBL" id="ORX58732.1"/>
    </source>
</evidence>
<dbReference type="SUPFAM" id="SSF51246">
    <property type="entry name" value="Rudiment single hybrid motif"/>
    <property type="match status" value="1"/>
</dbReference>
<accession>A0A1X2GPR5</accession>
<dbReference type="FunFam" id="3.40.50.20:FF:000010">
    <property type="entry name" value="Propionyl-CoA carboxylase subunit alpha"/>
    <property type="match status" value="1"/>
</dbReference>
<dbReference type="OrthoDB" id="196847at2759"/>
<dbReference type="Gene3D" id="2.40.50.100">
    <property type="match status" value="1"/>
</dbReference>
<dbReference type="GO" id="GO:0046872">
    <property type="term" value="F:metal ion binding"/>
    <property type="evidence" value="ECO:0007669"/>
    <property type="project" value="InterPro"/>
</dbReference>
<keyword evidence="3 6" id="KW-0547">Nucleotide-binding</keyword>
<evidence type="ECO:0000256" key="5">
    <source>
        <dbReference type="ARBA" id="ARBA00023267"/>
    </source>
</evidence>
<dbReference type="Gene3D" id="3.30.470.20">
    <property type="entry name" value="ATP-grasp fold, B domain"/>
    <property type="match status" value="1"/>
</dbReference>
<name>A0A1X2GPR5_9FUNG</name>
<evidence type="ECO:0000256" key="1">
    <source>
        <dbReference type="ARBA" id="ARBA00001953"/>
    </source>
</evidence>
<gene>
    <name evidence="9" type="ORF">DM01DRAFT_1366127</name>
</gene>
<dbReference type="Pfam" id="PF00364">
    <property type="entry name" value="Biotin_lipoyl"/>
    <property type="match status" value="1"/>
</dbReference>
<dbReference type="GO" id="GO:0016874">
    <property type="term" value="F:ligase activity"/>
    <property type="evidence" value="ECO:0007669"/>
    <property type="project" value="UniProtKB-KW"/>
</dbReference>
<dbReference type="Pfam" id="PF00289">
    <property type="entry name" value="Biotin_carb_N"/>
    <property type="match status" value="1"/>
</dbReference>
<dbReference type="InterPro" id="IPR011764">
    <property type="entry name" value="Biotin_carboxylation_dom"/>
</dbReference>
<evidence type="ECO:0000313" key="10">
    <source>
        <dbReference type="Proteomes" id="UP000242146"/>
    </source>
</evidence>
<dbReference type="SUPFAM" id="SSF51230">
    <property type="entry name" value="Single hybrid motif"/>
    <property type="match status" value="1"/>
</dbReference>
<protein>
    <submittedName>
        <fullName evidence="9">Uncharacterized protein</fullName>
    </submittedName>
</protein>
<dbReference type="FunFam" id="3.30.470.20:FF:000028">
    <property type="entry name" value="Methylcrotonoyl-CoA carboxylase subunit alpha, mitochondrial"/>
    <property type="match status" value="1"/>
</dbReference>
<comment type="cofactor">
    <cofactor evidence="1">
        <name>biotin</name>
        <dbReference type="ChEBI" id="CHEBI:57586"/>
    </cofactor>
</comment>
<dbReference type="STRING" id="101127.A0A1X2GPR5"/>
<dbReference type="SUPFAM" id="SSF56059">
    <property type="entry name" value="Glutathione synthetase ATP-binding domain-like"/>
    <property type="match status" value="1"/>
</dbReference>
<dbReference type="InterPro" id="IPR005482">
    <property type="entry name" value="Biotin_COase_C"/>
</dbReference>
<feature type="domain" description="Biotin carboxylation" evidence="8">
    <location>
        <begin position="6"/>
        <end position="456"/>
    </location>
</feature>
<dbReference type="Proteomes" id="UP000242146">
    <property type="component" value="Unassembled WGS sequence"/>
</dbReference>
<dbReference type="PANTHER" id="PTHR18866">
    <property type="entry name" value="CARBOXYLASE:PYRUVATE/ACETYL-COA/PROPIONYL-COA CARBOXYLASE"/>
    <property type="match status" value="1"/>
</dbReference>
<sequence>MATQTPIYKVLIANRGEIACRVIRTCQRLGISTVAVYSDSDENAPFVKLADEAYHIGPSIAAESYLVGAKLIEVAKQTGADALHPGYGFLSENADFAQQVMDAGINFIGPSPDSIRAIGDKIAAKVFIQNHAATIPLIPGYNGDDQSLERLEQEAKKMDFPVLLKASAGGGGKGMRAVYDPSQLGSEIEAAKGEALRSFGSDRLLIEKYFESIRHVEIQIFGDKHGNVYHINERDCSIQRRHQKVVEETPSPAVDAALREAMTSAAVELGRKLGYVGAGTAEFILDEKTKRFYFLELNTRLQVEHPITECISGLDLVELQLLVAQGVNLEEAGVLKHIQFQGHAIELRLCAEDPDQDFAPRTGTIYKWQPADIPGARYDTGVQDGSEISIYYDSMIAKVIVHAPTRAQAIRTMTQALSRSVILGLTTNQKFLLRIMQNACFQTGTFDTNFITQEKANLFPKATVESVQPGAVAATLFDWFLRRSQRVHLRNVTTNWRNVPWRRPNVRYRLTDEQEVVVTYQYESDATRGTKDTFAFAVQFSESNSKQEENRDLPLPLATTLNASDIRGKEITGPRGIQGAHGLLRLTINGSQRVFYIAQIIHDVDDKVTFVHDFSQGFPVEYTKLNRLASKKVDGEDDRVTPYTSSMPCRILKVLAPTGSLVKKNDPLLSIESMKTEVKVLSRHEGVVTMHVQEDQLVDARVLMCQVDAVEKP</sequence>
<keyword evidence="10" id="KW-1185">Reference proteome</keyword>
<dbReference type="InterPro" id="IPR000089">
    <property type="entry name" value="Biotin_lipoyl"/>
</dbReference>
<dbReference type="EMBL" id="MCGT01000006">
    <property type="protein sequence ID" value="ORX58732.1"/>
    <property type="molecule type" value="Genomic_DNA"/>
</dbReference>
<comment type="caution">
    <text evidence="9">The sequence shown here is derived from an EMBL/GenBank/DDBJ whole genome shotgun (WGS) entry which is preliminary data.</text>
</comment>
<evidence type="ECO:0000256" key="3">
    <source>
        <dbReference type="ARBA" id="ARBA00022741"/>
    </source>
</evidence>
<reference evidence="9 10" key="1">
    <citation type="submission" date="2016-07" db="EMBL/GenBank/DDBJ databases">
        <title>Pervasive Adenine N6-methylation of Active Genes in Fungi.</title>
        <authorList>
            <consortium name="DOE Joint Genome Institute"/>
            <person name="Mondo S.J."/>
            <person name="Dannebaum R.O."/>
            <person name="Kuo R.C."/>
            <person name="Labutti K."/>
            <person name="Haridas S."/>
            <person name="Kuo A."/>
            <person name="Salamov A."/>
            <person name="Ahrendt S.R."/>
            <person name="Lipzen A."/>
            <person name="Sullivan W."/>
            <person name="Andreopoulos W.B."/>
            <person name="Clum A."/>
            <person name="Lindquist E."/>
            <person name="Daum C."/>
            <person name="Ramamoorthy G.K."/>
            <person name="Gryganskyi A."/>
            <person name="Culley D."/>
            <person name="Magnuson J.K."/>
            <person name="James T.Y."/>
            <person name="O'Malley M.A."/>
            <person name="Stajich J.E."/>
            <person name="Spatafora J.W."/>
            <person name="Visel A."/>
            <person name="Grigoriev I.V."/>
        </authorList>
    </citation>
    <scope>NUCLEOTIDE SEQUENCE [LARGE SCALE GENOMIC DNA]</scope>
    <source>
        <strain evidence="9 10">NRRL 3301</strain>
    </source>
</reference>
<dbReference type="InterPro" id="IPR005481">
    <property type="entry name" value="BC-like_N"/>
</dbReference>
<dbReference type="CDD" id="cd06850">
    <property type="entry name" value="biotinyl_domain"/>
    <property type="match status" value="1"/>
</dbReference>
<dbReference type="InterPro" id="IPR011761">
    <property type="entry name" value="ATP-grasp"/>
</dbReference>
<evidence type="ECO:0000259" key="7">
    <source>
        <dbReference type="PROSITE" id="PS50975"/>
    </source>
</evidence>
<evidence type="ECO:0000259" key="8">
    <source>
        <dbReference type="PROSITE" id="PS50979"/>
    </source>
</evidence>
<dbReference type="InterPro" id="IPR011053">
    <property type="entry name" value="Single_hybrid_motif"/>
</dbReference>
<keyword evidence="2" id="KW-0436">Ligase</keyword>
<keyword evidence="4 6" id="KW-0067">ATP-binding</keyword>